<dbReference type="Proteomes" id="UP001590950">
    <property type="component" value="Unassembled WGS sequence"/>
</dbReference>
<proteinExistence type="predicted"/>
<comment type="caution">
    <text evidence="1">The sequence shown here is derived from an EMBL/GenBank/DDBJ whole genome shotgun (WGS) entry which is preliminary data.</text>
</comment>
<organism evidence="1 2">
    <name type="scientific">Stereocaulon virgatum</name>
    <dbReference type="NCBI Taxonomy" id="373712"/>
    <lineage>
        <taxon>Eukaryota</taxon>
        <taxon>Fungi</taxon>
        <taxon>Dikarya</taxon>
        <taxon>Ascomycota</taxon>
        <taxon>Pezizomycotina</taxon>
        <taxon>Lecanoromycetes</taxon>
        <taxon>OSLEUM clade</taxon>
        <taxon>Lecanoromycetidae</taxon>
        <taxon>Lecanorales</taxon>
        <taxon>Lecanorineae</taxon>
        <taxon>Stereocaulaceae</taxon>
        <taxon>Stereocaulon</taxon>
    </lineage>
</organism>
<evidence type="ECO:0000313" key="2">
    <source>
        <dbReference type="Proteomes" id="UP001590950"/>
    </source>
</evidence>
<dbReference type="EMBL" id="JBEFKJ010000015">
    <property type="protein sequence ID" value="KAL2042114.1"/>
    <property type="molecule type" value="Genomic_DNA"/>
</dbReference>
<sequence length="128" mass="14993">MTKREKKRALRARNDSLYIGVPGMPVNGVSGRAHLINLETYSSLKGDFDFRMANIIGTILYMYDFRVRDAFLRPSIHPEFKFTGVARKKRLDEVTYDSYIRSSDRLVTYDMKPRGRWIPVEWTDGIRI</sequence>
<name>A0ABR4A9E7_9LECA</name>
<gene>
    <name evidence="1" type="ORF">N7G274_005302</name>
</gene>
<reference evidence="1 2" key="1">
    <citation type="submission" date="2024-09" db="EMBL/GenBank/DDBJ databases">
        <title>Rethinking Asexuality: The Enigmatic Case of Functional Sexual Genes in Lepraria (Stereocaulaceae).</title>
        <authorList>
            <person name="Doellman M."/>
            <person name="Sun Y."/>
            <person name="Barcenas-Pena A."/>
            <person name="Lumbsch H.T."/>
            <person name="Grewe F."/>
        </authorList>
    </citation>
    <scope>NUCLEOTIDE SEQUENCE [LARGE SCALE GENOMIC DNA]</scope>
    <source>
        <strain evidence="1 2">Mercado 3170</strain>
    </source>
</reference>
<keyword evidence="2" id="KW-1185">Reference proteome</keyword>
<protein>
    <submittedName>
        <fullName evidence="1">Uncharacterized protein</fullName>
    </submittedName>
</protein>
<accession>A0ABR4A9E7</accession>
<evidence type="ECO:0000313" key="1">
    <source>
        <dbReference type="EMBL" id="KAL2042114.1"/>
    </source>
</evidence>